<gene>
    <name evidence="1" type="ORF">PF007_g23439</name>
</gene>
<reference evidence="1 2" key="1">
    <citation type="submission" date="2018-08" db="EMBL/GenBank/DDBJ databases">
        <title>Genomic investigation of the strawberry pathogen Phytophthora fragariae indicates pathogenicity is determined by transcriptional variation in three key races.</title>
        <authorList>
            <person name="Adams T.M."/>
            <person name="Armitage A.D."/>
            <person name="Sobczyk M.K."/>
            <person name="Bates H.J."/>
            <person name="Dunwell J.M."/>
            <person name="Nellist C.F."/>
            <person name="Harrison R.J."/>
        </authorList>
    </citation>
    <scope>NUCLEOTIDE SEQUENCE [LARGE SCALE GENOMIC DNA]</scope>
    <source>
        <strain evidence="1 2">NOV-71</strain>
    </source>
</reference>
<dbReference type="EMBL" id="QXFZ01002214">
    <property type="protein sequence ID" value="KAE9079459.1"/>
    <property type="molecule type" value="Genomic_DNA"/>
</dbReference>
<name>A0A6A3QNM5_9STRA</name>
<sequence length="152" mass="17279">MLEKQFTEAKELGSPNRELVCVTCVRPITSRRIGGFGKSNSTCKLCFGHVSHSGKIMNSRKPFSFNTLCVLFIQIELAYWSLARARQRKDNKLNFSLEDYSSKKQWFKDGMGKEDYVTTCTDNAISGASPADYLKYSHNALQRFSAHVEYAE</sequence>
<comment type="caution">
    <text evidence="1">The sequence shown here is derived from an EMBL/GenBank/DDBJ whole genome shotgun (WGS) entry which is preliminary data.</text>
</comment>
<organism evidence="1 2">
    <name type="scientific">Phytophthora fragariae</name>
    <dbReference type="NCBI Taxonomy" id="53985"/>
    <lineage>
        <taxon>Eukaryota</taxon>
        <taxon>Sar</taxon>
        <taxon>Stramenopiles</taxon>
        <taxon>Oomycota</taxon>
        <taxon>Peronosporomycetes</taxon>
        <taxon>Peronosporales</taxon>
        <taxon>Peronosporaceae</taxon>
        <taxon>Phytophthora</taxon>
    </lineage>
</organism>
<accession>A0A6A3QNM5</accession>
<dbReference type="Proteomes" id="UP000441208">
    <property type="component" value="Unassembled WGS sequence"/>
</dbReference>
<dbReference type="AlphaFoldDB" id="A0A6A3QNM5"/>
<protein>
    <submittedName>
        <fullName evidence="1">Uncharacterized protein</fullName>
    </submittedName>
</protein>
<evidence type="ECO:0000313" key="2">
    <source>
        <dbReference type="Proteomes" id="UP000441208"/>
    </source>
</evidence>
<proteinExistence type="predicted"/>
<evidence type="ECO:0000313" key="1">
    <source>
        <dbReference type="EMBL" id="KAE9079459.1"/>
    </source>
</evidence>